<keyword evidence="2 7" id="KW-0813">Transport</keyword>
<evidence type="ECO:0000256" key="7">
    <source>
        <dbReference type="RuleBase" id="RU363032"/>
    </source>
</evidence>
<dbReference type="OrthoDB" id="2063054at2"/>
<comment type="caution">
    <text evidence="9">The sequence shown here is derived from an EMBL/GenBank/DDBJ whole genome shotgun (WGS) entry which is preliminary data.</text>
</comment>
<proteinExistence type="inferred from homology"/>
<comment type="similarity">
    <text evidence="7">Belongs to the binding-protein-dependent transport system permease family.</text>
</comment>
<dbReference type="InterPro" id="IPR000515">
    <property type="entry name" value="MetI-like"/>
</dbReference>
<name>A0A4R9BTN0_9MICO</name>
<dbReference type="CDD" id="cd06261">
    <property type="entry name" value="TM_PBP2"/>
    <property type="match status" value="1"/>
</dbReference>
<reference evidence="9 10" key="1">
    <citation type="submission" date="2019-03" db="EMBL/GenBank/DDBJ databases">
        <title>Genomics of glacier-inhabiting Cryobacterium strains.</title>
        <authorList>
            <person name="Liu Q."/>
            <person name="Xin Y.-H."/>
        </authorList>
    </citation>
    <scope>NUCLEOTIDE SEQUENCE [LARGE SCALE GENOMIC DNA]</scope>
    <source>
        <strain evidence="9 10">Sr59</strain>
    </source>
</reference>
<sequence length="310" mass="33022">MSITTRPIDSSHPRTSKVVRPAWEEPRAPLEAGARAIVLFGMAALIVVPLYIVVLTSFSSQATITAAGGMVVVPGELTFAAYEQILSGGVVTRAVLVSVGITTVGTAISLVVSVMAAYGLSRPGSFAHRPILFFLLITMFFGAGMIPSYLLVSNLGLINSYWSLILPSCISVFNIFLLRGFFMGIDQSILDSARIDGAGDWRILSTMVLPMSKSVITVIGLFYGVGYWNAFFNATLYINDSEKLPLQVILRSYVLQGVSVPGQVSVGSGEVATLAVQMAVVIIALVPVLIIYPFLQKHISSGVMIGAVKG</sequence>
<keyword evidence="5 7" id="KW-1133">Transmembrane helix</keyword>
<feature type="transmembrane region" description="Helical" evidence="7">
    <location>
        <begin position="164"/>
        <end position="182"/>
    </location>
</feature>
<dbReference type="PANTHER" id="PTHR43744">
    <property type="entry name" value="ABC TRANSPORTER PERMEASE PROTEIN MG189-RELATED-RELATED"/>
    <property type="match status" value="1"/>
</dbReference>
<dbReference type="Proteomes" id="UP000298468">
    <property type="component" value="Unassembled WGS sequence"/>
</dbReference>
<evidence type="ECO:0000259" key="8">
    <source>
        <dbReference type="PROSITE" id="PS50928"/>
    </source>
</evidence>
<organism evidence="9 10">
    <name type="scientific">Cryobacterium lactosi</name>
    <dbReference type="NCBI Taxonomy" id="1259202"/>
    <lineage>
        <taxon>Bacteria</taxon>
        <taxon>Bacillati</taxon>
        <taxon>Actinomycetota</taxon>
        <taxon>Actinomycetes</taxon>
        <taxon>Micrococcales</taxon>
        <taxon>Microbacteriaceae</taxon>
        <taxon>Cryobacterium</taxon>
    </lineage>
</organism>
<keyword evidence="4 7" id="KW-0812">Transmembrane</keyword>
<keyword evidence="6 7" id="KW-0472">Membrane</keyword>
<accession>A0A4R9BTN0</accession>
<feature type="transmembrane region" description="Helical" evidence="7">
    <location>
        <begin position="274"/>
        <end position="295"/>
    </location>
</feature>
<dbReference type="PROSITE" id="PS50928">
    <property type="entry name" value="ABC_TM1"/>
    <property type="match status" value="1"/>
</dbReference>
<feature type="transmembrane region" description="Helical" evidence="7">
    <location>
        <begin position="132"/>
        <end position="152"/>
    </location>
</feature>
<dbReference type="SUPFAM" id="SSF161098">
    <property type="entry name" value="MetI-like"/>
    <property type="match status" value="1"/>
</dbReference>
<dbReference type="GO" id="GO:0005886">
    <property type="term" value="C:plasma membrane"/>
    <property type="evidence" value="ECO:0007669"/>
    <property type="project" value="UniProtKB-SubCell"/>
</dbReference>
<dbReference type="PANTHER" id="PTHR43744:SF9">
    <property type="entry name" value="POLYGALACTURONAN_RHAMNOGALACTURONAN TRANSPORT SYSTEM PERMEASE PROTEIN YTCP"/>
    <property type="match status" value="1"/>
</dbReference>
<evidence type="ECO:0000256" key="3">
    <source>
        <dbReference type="ARBA" id="ARBA00022475"/>
    </source>
</evidence>
<dbReference type="InterPro" id="IPR035906">
    <property type="entry name" value="MetI-like_sf"/>
</dbReference>
<dbReference type="RefSeq" id="WP_134640756.1">
    <property type="nucleotide sequence ID" value="NZ_SOHM01000022.1"/>
</dbReference>
<keyword evidence="10" id="KW-1185">Reference proteome</keyword>
<evidence type="ECO:0000256" key="1">
    <source>
        <dbReference type="ARBA" id="ARBA00004651"/>
    </source>
</evidence>
<evidence type="ECO:0000256" key="2">
    <source>
        <dbReference type="ARBA" id="ARBA00022448"/>
    </source>
</evidence>
<evidence type="ECO:0000313" key="10">
    <source>
        <dbReference type="Proteomes" id="UP000298468"/>
    </source>
</evidence>
<dbReference type="AlphaFoldDB" id="A0A4R9BTN0"/>
<protein>
    <submittedName>
        <fullName evidence="9">Carbohydrate ABC transporter permease</fullName>
    </submittedName>
</protein>
<dbReference type="GO" id="GO:0055085">
    <property type="term" value="P:transmembrane transport"/>
    <property type="evidence" value="ECO:0007669"/>
    <property type="project" value="InterPro"/>
</dbReference>
<gene>
    <name evidence="9" type="ORF">E3T61_10225</name>
</gene>
<dbReference type="Gene3D" id="1.10.3720.10">
    <property type="entry name" value="MetI-like"/>
    <property type="match status" value="1"/>
</dbReference>
<dbReference type="Pfam" id="PF00528">
    <property type="entry name" value="BPD_transp_1"/>
    <property type="match status" value="1"/>
</dbReference>
<feature type="transmembrane region" description="Helical" evidence="7">
    <location>
        <begin position="36"/>
        <end position="55"/>
    </location>
</feature>
<comment type="subcellular location">
    <subcellularLocation>
        <location evidence="1 7">Cell membrane</location>
        <topology evidence="1 7">Multi-pass membrane protein</topology>
    </subcellularLocation>
</comment>
<feature type="transmembrane region" description="Helical" evidence="7">
    <location>
        <begin position="94"/>
        <end position="120"/>
    </location>
</feature>
<feature type="transmembrane region" description="Helical" evidence="7">
    <location>
        <begin position="62"/>
        <end position="82"/>
    </location>
</feature>
<feature type="domain" description="ABC transmembrane type-1" evidence="8">
    <location>
        <begin position="95"/>
        <end position="295"/>
    </location>
</feature>
<keyword evidence="3" id="KW-1003">Cell membrane</keyword>
<dbReference type="EMBL" id="SOHM01000022">
    <property type="protein sequence ID" value="TFD90657.1"/>
    <property type="molecule type" value="Genomic_DNA"/>
</dbReference>
<evidence type="ECO:0000256" key="4">
    <source>
        <dbReference type="ARBA" id="ARBA00022692"/>
    </source>
</evidence>
<evidence type="ECO:0000313" key="9">
    <source>
        <dbReference type="EMBL" id="TFD90657.1"/>
    </source>
</evidence>
<evidence type="ECO:0000256" key="5">
    <source>
        <dbReference type="ARBA" id="ARBA00022989"/>
    </source>
</evidence>
<evidence type="ECO:0000256" key="6">
    <source>
        <dbReference type="ARBA" id="ARBA00023136"/>
    </source>
</evidence>